<dbReference type="EMBL" id="JACKRN010000854">
    <property type="protein sequence ID" value="MCV7073383.1"/>
    <property type="molecule type" value="Genomic_DNA"/>
</dbReference>
<proteinExistence type="predicted"/>
<evidence type="ECO:0000313" key="1">
    <source>
        <dbReference type="EMBL" id="MCV7073383.1"/>
    </source>
</evidence>
<accession>A0A9X2YGK5</accession>
<protein>
    <submittedName>
        <fullName evidence="1">Uncharacterized protein</fullName>
    </submittedName>
</protein>
<reference evidence="1" key="1">
    <citation type="submission" date="2020-07" db="EMBL/GenBank/DDBJ databases">
        <authorList>
            <person name="Pettersson B.M.F."/>
            <person name="Behra P.R.K."/>
            <person name="Ramesh M."/>
            <person name="Das S."/>
            <person name="Dasgupta S."/>
            <person name="Kirsebom L.A."/>
        </authorList>
    </citation>
    <scope>NUCLEOTIDE SEQUENCE</scope>
    <source>
        <strain evidence="1">DSM 45406</strain>
    </source>
</reference>
<sequence length="415" mass="43376">AAALGALQTQLATVVAAVSTDPSALRADREALAATADRIGDQLGSGAAQLSAVVDQVVRAASGEVLPETMRGRLDWTGELRRWPTADSIFVPDGGGTGRISVAVDVQAPTAPGGEPSALVSCALSPFRLRLIGDKPFVTLHFTTLEFSAAPGMKTDVNVVFDPTDGIEFGGCLEFVETLRSIIPMDGFSDPPYLDVSPAGIRAGFDLPIPNVAMGIFALTNINLSAAFEVPFIGESIAVRFGFSSRESPFRLSIALFAGGGFFGIVITPEEVRELEAALEFGAAVELDFGVASGSVSVMAGIYFRLRTADGTTSALLAGYFRARGEVDVLGLITASIEIYLELSYETASQKAVGRASISVEVSVCLLSFSVSIAVEKKFSGSVGDPTFAQVMGTHPDAAPGVERPWDAYCDAFAN</sequence>
<dbReference type="AlphaFoldDB" id="A0A9X2YGK5"/>
<feature type="non-terminal residue" evidence="1">
    <location>
        <position position="1"/>
    </location>
</feature>
<evidence type="ECO:0000313" key="2">
    <source>
        <dbReference type="Proteomes" id="UP001140272"/>
    </source>
</evidence>
<organism evidence="1 2">
    <name type="scientific">Mycolicibacterium rufum</name>
    <dbReference type="NCBI Taxonomy" id="318424"/>
    <lineage>
        <taxon>Bacteria</taxon>
        <taxon>Bacillati</taxon>
        <taxon>Actinomycetota</taxon>
        <taxon>Actinomycetes</taxon>
        <taxon>Mycobacteriales</taxon>
        <taxon>Mycobacteriaceae</taxon>
        <taxon>Mycolicibacterium</taxon>
    </lineage>
</organism>
<reference evidence="1" key="2">
    <citation type="journal article" date="2022" name="BMC Genomics">
        <title>Comparative genome analysis of mycobacteria focusing on tRNA and non-coding RNA.</title>
        <authorList>
            <person name="Behra P.R.K."/>
            <person name="Pettersson B.M.F."/>
            <person name="Ramesh M."/>
            <person name="Das S."/>
            <person name="Dasgupta S."/>
            <person name="Kirsebom L.A."/>
        </authorList>
    </citation>
    <scope>NUCLEOTIDE SEQUENCE</scope>
    <source>
        <strain evidence="1">DSM 45406</strain>
    </source>
</reference>
<dbReference type="Proteomes" id="UP001140272">
    <property type="component" value="Unassembled WGS sequence"/>
</dbReference>
<comment type="caution">
    <text evidence="1">The sequence shown here is derived from an EMBL/GenBank/DDBJ whole genome shotgun (WGS) entry which is preliminary data.</text>
</comment>
<name>A0A9X2YGK5_9MYCO</name>
<gene>
    <name evidence="1" type="ORF">H7H73_26775</name>
</gene>